<keyword evidence="4" id="KW-0547">Nucleotide-binding</keyword>
<feature type="region of interest" description="Disordered" evidence="7">
    <location>
        <begin position="291"/>
        <end position="312"/>
    </location>
</feature>
<dbReference type="Gene3D" id="3.10.20.90">
    <property type="entry name" value="Phosphatidylinositol 3-kinase Catalytic Subunit, Chain A, domain 1"/>
    <property type="match status" value="2"/>
</dbReference>
<protein>
    <recommendedName>
        <fullName evidence="2">1-phosphatidylinositol 4-kinase</fullName>
        <ecNumber evidence="2">2.7.1.67</ecNumber>
    </recommendedName>
</protein>
<feature type="domain" description="Ubiquitin-like" evidence="8">
    <location>
        <begin position="36"/>
        <end position="108"/>
    </location>
</feature>
<comment type="similarity">
    <text evidence="1">Belongs to the PI3/PI4-kinase family. Type II PI4K subfamily.</text>
</comment>
<evidence type="ECO:0000256" key="2">
    <source>
        <dbReference type="ARBA" id="ARBA00012169"/>
    </source>
</evidence>
<dbReference type="EC" id="2.7.1.67" evidence="2"/>
<dbReference type="GO" id="GO:0004430">
    <property type="term" value="F:1-phosphatidylinositol 4-kinase activity"/>
    <property type="evidence" value="ECO:0007669"/>
    <property type="project" value="UniProtKB-EC"/>
</dbReference>
<feature type="domain" description="Ubiquitin-like" evidence="8">
    <location>
        <begin position="115"/>
        <end position="189"/>
    </location>
</feature>
<dbReference type="Proteomes" id="UP001327560">
    <property type="component" value="Chromosome 2"/>
</dbReference>
<dbReference type="PANTHER" id="PTHR45800:SF4">
    <property type="entry name" value="PHOSPHATIDYLINOSITOL 4-KINASE GAMMA 3"/>
    <property type="match status" value="1"/>
</dbReference>
<dbReference type="SMART" id="SM00213">
    <property type="entry name" value="UBQ"/>
    <property type="match status" value="2"/>
</dbReference>
<evidence type="ECO:0000256" key="3">
    <source>
        <dbReference type="ARBA" id="ARBA00022679"/>
    </source>
</evidence>
<organism evidence="10 11">
    <name type="scientific">Canna indica</name>
    <name type="common">Indian-shot</name>
    <dbReference type="NCBI Taxonomy" id="4628"/>
    <lineage>
        <taxon>Eukaryota</taxon>
        <taxon>Viridiplantae</taxon>
        <taxon>Streptophyta</taxon>
        <taxon>Embryophyta</taxon>
        <taxon>Tracheophyta</taxon>
        <taxon>Spermatophyta</taxon>
        <taxon>Magnoliopsida</taxon>
        <taxon>Liliopsida</taxon>
        <taxon>Zingiberales</taxon>
        <taxon>Cannaceae</taxon>
        <taxon>Canna</taxon>
    </lineage>
</organism>
<name>A0AAQ3JXM1_9LILI</name>
<dbReference type="SUPFAM" id="SSF54236">
    <property type="entry name" value="Ubiquitin-like"/>
    <property type="match status" value="2"/>
</dbReference>
<dbReference type="GO" id="GO:0005524">
    <property type="term" value="F:ATP binding"/>
    <property type="evidence" value="ECO:0007669"/>
    <property type="project" value="UniProtKB-KW"/>
</dbReference>
<evidence type="ECO:0000256" key="4">
    <source>
        <dbReference type="ARBA" id="ARBA00022741"/>
    </source>
</evidence>
<dbReference type="InterPro" id="IPR000626">
    <property type="entry name" value="Ubiquitin-like_dom"/>
</dbReference>
<sequence>MSSAASVAISPIKEDPALFPICFDGARSPHCSPESILIYVAVPGSPITPIQISESDSIASVKLRIQTFKGFVVRKQRLIFDGRELARNNSLVKDYGVTDGKVLHLVIRLSDLRFITVKTARGKKYEFQVERNRDIRYIKQQLAKRGEKLDLEDHKLICDGKELDDQQMINDICKNNDAVLHLLIDNSAKVRATPVEKDFELSVIAAEAKEKRGDCNDLQVVARKQLIKPVTVNPKVQLSPLVMDMIGSVSSGLEKGNPPVMSSEGSGGVYFMQDVAGQNYVAVFKPIDEEPMAENNPRGLPSSKDGEGLKRGTRVGEGAFREVATYILDYPVGGRSLSNEVGFAGVPPTVMVQCSNGGFYHSVKNFKIGSLQMFVKNYGSCEDMGPRAFPVEEVHKIAVLDIRLANADRHAGNILVCKDEEGQTVLVPIDHGYCLPENFEDCTFEWLYWPQARQPFKDEVIDYIKSLDADEDIALLKFHGWELSPECSRTLQVSTMLLKKGVERGLTPYDIGSIMCRETVKKESKIEEIIRQANDRVLPGSSDITFLESIAEVMDHHLDKLCMQTNF</sequence>
<keyword evidence="6" id="KW-0067">ATP-binding</keyword>
<dbReference type="InterPro" id="IPR044571">
    <property type="entry name" value="P4KG1-8"/>
</dbReference>
<reference evidence="10 11" key="1">
    <citation type="submission" date="2023-10" db="EMBL/GenBank/DDBJ databases">
        <title>Chromosome-scale genome assembly provides insights into flower coloration mechanisms of Canna indica.</title>
        <authorList>
            <person name="Li C."/>
        </authorList>
    </citation>
    <scope>NUCLEOTIDE SEQUENCE [LARGE SCALE GENOMIC DNA]</scope>
    <source>
        <tissue evidence="10">Flower</tissue>
    </source>
</reference>
<evidence type="ECO:0000259" key="9">
    <source>
        <dbReference type="PROSITE" id="PS50290"/>
    </source>
</evidence>
<dbReference type="CDD" id="cd17039">
    <property type="entry name" value="Ubl_ubiquitin_like"/>
    <property type="match status" value="1"/>
</dbReference>
<dbReference type="PROSITE" id="PS50053">
    <property type="entry name" value="UBIQUITIN_2"/>
    <property type="match status" value="2"/>
</dbReference>
<gene>
    <name evidence="10" type="ORF">Cni_G05951</name>
</gene>
<keyword evidence="3" id="KW-0808">Transferase</keyword>
<evidence type="ECO:0000256" key="7">
    <source>
        <dbReference type="SAM" id="MobiDB-lite"/>
    </source>
</evidence>
<feature type="domain" description="PI3K/PI4K catalytic" evidence="9">
    <location>
        <begin position="256"/>
        <end position="545"/>
    </location>
</feature>
<dbReference type="InterPro" id="IPR029071">
    <property type="entry name" value="Ubiquitin-like_domsf"/>
</dbReference>
<keyword evidence="11" id="KW-1185">Reference proteome</keyword>
<keyword evidence="5" id="KW-0418">Kinase</keyword>
<proteinExistence type="inferred from homology"/>
<evidence type="ECO:0000256" key="6">
    <source>
        <dbReference type="ARBA" id="ARBA00022840"/>
    </source>
</evidence>
<dbReference type="Pfam" id="PF00240">
    <property type="entry name" value="ubiquitin"/>
    <property type="match status" value="2"/>
</dbReference>
<dbReference type="EMBL" id="CP136891">
    <property type="protein sequence ID" value="WOK97243.1"/>
    <property type="molecule type" value="Genomic_DNA"/>
</dbReference>
<evidence type="ECO:0000313" key="11">
    <source>
        <dbReference type="Proteomes" id="UP001327560"/>
    </source>
</evidence>
<dbReference type="PANTHER" id="PTHR45800">
    <property type="entry name" value="PHOSPHATIDYLINOSITOL 4-KINASE GAMMA"/>
    <property type="match status" value="1"/>
</dbReference>
<evidence type="ECO:0000259" key="8">
    <source>
        <dbReference type="PROSITE" id="PS50053"/>
    </source>
</evidence>
<dbReference type="InterPro" id="IPR000403">
    <property type="entry name" value="PI3/4_kinase_cat_dom"/>
</dbReference>
<evidence type="ECO:0000256" key="1">
    <source>
        <dbReference type="ARBA" id="ARBA00008941"/>
    </source>
</evidence>
<dbReference type="InterPro" id="IPR011009">
    <property type="entry name" value="Kinase-like_dom_sf"/>
</dbReference>
<evidence type="ECO:0000313" key="10">
    <source>
        <dbReference type="EMBL" id="WOK97243.1"/>
    </source>
</evidence>
<dbReference type="Pfam" id="PF00454">
    <property type="entry name" value="PI3_PI4_kinase"/>
    <property type="match status" value="1"/>
</dbReference>
<dbReference type="SUPFAM" id="SSF56112">
    <property type="entry name" value="Protein kinase-like (PK-like)"/>
    <property type="match status" value="1"/>
</dbReference>
<dbReference type="AlphaFoldDB" id="A0AAQ3JXM1"/>
<evidence type="ECO:0000256" key="5">
    <source>
        <dbReference type="ARBA" id="ARBA00022777"/>
    </source>
</evidence>
<dbReference type="PROSITE" id="PS50290">
    <property type="entry name" value="PI3_4_KINASE_3"/>
    <property type="match status" value="1"/>
</dbReference>
<accession>A0AAQ3JXM1</accession>